<dbReference type="InterPro" id="IPR040664">
    <property type="entry name" value="AFL_C"/>
</dbReference>
<dbReference type="SUPFAM" id="SSF53474">
    <property type="entry name" value="alpha/beta-Hydrolases"/>
    <property type="match status" value="1"/>
</dbReference>
<dbReference type="STRING" id="887898.HMPREF0551_0993"/>
<dbReference type="Pfam" id="PF18067">
    <property type="entry name" value="Lipase_C"/>
    <property type="match status" value="1"/>
</dbReference>
<reference evidence="3 4" key="1">
    <citation type="submission" date="2010-12" db="EMBL/GenBank/DDBJ databases">
        <authorList>
            <person name="Muzny D."/>
            <person name="Qin X."/>
            <person name="Deng J."/>
            <person name="Jiang H."/>
            <person name="Liu Y."/>
            <person name="Qu J."/>
            <person name="Song X.-Z."/>
            <person name="Zhang L."/>
            <person name="Thornton R."/>
            <person name="Coyle M."/>
            <person name="Francisco L."/>
            <person name="Jackson L."/>
            <person name="Javaid M."/>
            <person name="Korchina V."/>
            <person name="Kovar C."/>
            <person name="Mata R."/>
            <person name="Mathew T."/>
            <person name="Ngo R."/>
            <person name="Nguyen L."/>
            <person name="Nguyen N."/>
            <person name="Okwuonu G."/>
            <person name="Ongeri F."/>
            <person name="Pham C."/>
            <person name="Simmons D."/>
            <person name="Wilczek-Boney K."/>
            <person name="Hale W."/>
            <person name="Jakkamsetti A."/>
            <person name="Pham P."/>
            <person name="Ruth R."/>
            <person name="San Lucas F."/>
            <person name="Warren J."/>
            <person name="Zhang J."/>
            <person name="Zhao Z."/>
            <person name="Zhou C."/>
            <person name="Zhu D."/>
            <person name="Lee S."/>
            <person name="Bess C."/>
            <person name="Blankenburg K."/>
            <person name="Forbes L."/>
            <person name="Fu Q."/>
            <person name="Gubbala S."/>
            <person name="Hirani K."/>
            <person name="Jayaseelan J.C."/>
            <person name="Lara F."/>
            <person name="Munidasa M."/>
            <person name="Palculict T."/>
            <person name="Patil S."/>
            <person name="Pu L.-L."/>
            <person name="Saada N."/>
            <person name="Tang L."/>
            <person name="Weissenberger G."/>
            <person name="Zhu Y."/>
            <person name="Hemphill L."/>
            <person name="Shang Y."/>
            <person name="Youmans B."/>
            <person name="Ayvaz T."/>
            <person name="Ross M."/>
            <person name="Santibanez J."/>
            <person name="Aqrawi P."/>
            <person name="Gross S."/>
            <person name="Joshi V."/>
            <person name="Fowler G."/>
            <person name="Nazareth L."/>
            <person name="Reid J."/>
            <person name="Worley K."/>
            <person name="Petrosino J."/>
            <person name="Highlander S."/>
            <person name="Gibbs R."/>
        </authorList>
    </citation>
    <scope>NUCLEOTIDE SEQUENCE [LARGE SCALE GENOMIC DNA]</scope>
    <source>
        <strain evidence="3 4">ATCC 51599</strain>
    </source>
</reference>
<dbReference type="Gene3D" id="2.60.40.2190">
    <property type="match status" value="1"/>
</dbReference>
<dbReference type="Proteomes" id="UP000011021">
    <property type="component" value="Unassembled WGS sequence"/>
</dbReference>
<dbReference type="AlphaFoldDB" id="E7RW22"/>
<name>E7RW22_9BURK</name>
<dbReference type="Gene3D" id="3.40.50.1820">
    <property type="entry name" value="alpha/beta hydrolase"/>
    <property type="match status" value="1"/>
</dbReference>
<accession>E7RW22</accession>
<evidence type="ECO:0000313" key="4">
    <source>
        <dbReference type="Proteomes" id="UP000011021"/>
    </source>
</evidence>
<dbReference type="RefSeq" id="WP_005673195.1">
    <property type="nucleotide sequence ID" value="NZ_CP146288.1"/>
</dbReference>
<evidence type="ECO:0000259" key="2">
    <source>
        <dbReference type="Pfam" id="PF18067"/>
    </source>
</evidence>
<comment type="caution">
    <text evidence="3">The sequence shown here is derived from an EMBL/GenBank/DDBJ whole genome shotgun (WGS) entry which is preliminary data.</text>
</comment>
<proteinExistence type="predicted"/>
<dbReference type="EMBL" id="AEQP01000003">
    <property type="protein sequence ID" value="EFV95505.1"/>
    <property type="molecule type" value="Genomic_DNA"/>
</dbReference>
<dbReference type="HOGENOM" id="CLU_600881_0_0_4"/>
<evidence type="ECO:0000256" key="1">
    <source>
        <dbReference type="SAM" id="MobiDB-lite"/>
    </source>
</evidence>
<gene>
    <name evidence="3" type="ORF">HMPREF0551_0993</name>
</gene>
<organism evidence="3 4">
    <name type="scientific">Lautropia mirabilis ATCC 51599</name>
    <dbReference type="NCBI Taxonomy" id="887898"/>
    <lineage>
        <taxon>Bacteria</taxon>
        <taxon>Pseudomonadati</taxon>
        <taxon>Pseudomonadota</taxon>
        <taxon>Betaproteobacteria</taxon>
        <taxon>Burkholderiales</taxon>
        <taxon>Burkholderiaceae</taxon>
        <taxon>Lautropia</taxon>
    </lineage>
</organism>
<keyword evidence="4" id="KW-1185">Reference proteome</keyword>
<feature type="domain" description="AFL C-terminal" evidence="2">
    <location>
        <begin position="283"/>
        <end position="384"/>
    </location>
</feature>
<protein>
    <recommendedName>
        <fullName evidence="2">AFL C-terminal domain-containing protein</fullName>
    </recommendedName>
</protein>
<evidence type="ECO:0000313" key="3">
    <source>
        <dbReference type="EMBL" id="EFV95505.1"/>
    </source>
</evidence>
<dbReference type="eggNOG" id="COG1075">
    <property type="taxonomic scope" value="Bacteria"/>
</dbReference>
<dbReference type="InterPro" id="IPR029058">
    <property type="entry name" value="AB_hydrolase_fold"/>
</dbReference>
<sequence>MPDPEETVSSKPQFRAPKRRTLQAAGLGVLLLAGCNVIRPAALDTHPSILFVHDNGESAASWQTMLWRFESNGWPTAKLHTLNLPYPYARDDDTQPQAGRSSSADYMAYLRAEVAAIKARDKTDKVILIGSGRGGNAIRNYIQNGDGQASVSHAILAGTPAHGVWAVKGLREQSEFSGLSNFLKGLNRPKDAQGNEVPTGIQWLTLRSDNNDKYAQPTGEWIGNPLLSTNIRPESQALKGARNQILPGADHREVAHSAAAFSVMHQFITGKAPAQPEIVAEQDVTLDGMVSGVEGQNGGFPTNLPLKGAQVEVYTVDANTGIRTSQTPVHSQRTGTNGRWGGFQASGSQTYEFVISAPGYPTHHIYRSPFPRSSDIVNFRLQRIVHADPDARAMVIMSRPRGYFDVRRDTMSFGRAVPPPGIPPRGAAGVSTSRMKSLSDTPETVVARFNNERIAGRTWPLADKHVVILELTD</sequence>
<feature type="region of interest" description="Disordered" evidence="1">
    <location>
        <begin position="415"/>
        <end position="436"/>
    </location>
</feature>